<protein>
    <submittedName>
        <fullName evidence="2">RimJ/RimL family protein N-acetyltransferase</fullName>
    </submittedName>
</protein>
<reference evidence="2 3" key="1">
    <citation type="submission" date="2019-02" db="EMBL/GenBank/DDBJ databases">
        <title>Sequencing the genomes of 1000 actinobacteria strains.</title>
        <authorList>
            <person name="Klenk H.-P."/>
        </authorList>
    </citation>
    <scope>NUCLEOTIDE SEQUENCE [LARGE SCALE GENOMIC DNA]</scope>
    <source>
        <strain evidence="2 3">DSM 45162</strain>
    </source>
</reference>
<evidence type="ECO:0000313" key="3">
    <source>
        <dbReference type="Proteomes" id="UP000292564"/>
    </source>
</evidence>
<evidence type="ECO:0000313" key="2">
    <source>
        <dbReference type="EMBL" id="RZU51764.1"/>
    </source>
</evidence>
<dbReference type="GO" id="GO:0016747">
    <property type="term" value="F:acyltransferase activity, transferring groups other than amino-acyl groups"/>
    <property type="evidence" value="ECO:0007669"/>
    <property type="project" value="InterPro"/>
</dbReference>
<dbReference type="SUPFAM" id="SSF55729">
    <property type="entry name" value="Acyl-CoA N-acyltransferases (Nat)"/>
    <property type="match status" value="1"/>
</dbReference>
<feature type="domain" description="N-acetyltransferase" evidence="1">
    <location>
        <begin position="15"/>
        <end position="150"/>
    </location>
</feature>
<keyword evidence="2" id="KW-0808">Transferase</keyword>
<name>A0A4Q7ZMB6_9ACTN</name>
<dbReference type="InterPro" id="IPR016181">
    <property type="entry name" value="Acyl_CoA_acyltransferase"/>
</dbReference>
<evidence type="ECO:0000259" key="1">
    <source>
        <dbReference type="Pfam" id="PF13302"/>
    </source>
</evidence>
<dbReference type="Proteomes" id="UP000292564">
    <property type="component" value="Unassembled WGS sequence"/>
</dbReference>
<organism evidence="2 3">
    <name type="scientific">Krasilnikovia cinnamomea</name>
    <dbReference type="NCBI Taxonomy" id="349313"/>
    <lineage>
        <taxon>Bacteria</taxon>
        <taxon>Bacillati</taxon>
        <taxon>Actinomycetota</taxon>
        <taxon>Actinomycetes</taxon>
        <taxon>Micromonosporales</taxon>
        <taxon>Micromonosporaceae</taxon>
        <taxon>Krasilnikovia</taxon>
    </lineage>
</organism>
<proteinExistence type="predicted"/>
<gene>
    <name evidence="2" type="ORF">EV385_3597</name>
</gene>
<comment type="caution">
    <text evidence="2">The sequence shown here is derived from an EMBL/GenBank/DDBJ whole genome shotgun (WGS) entry which is preliminary data.</text>
</comment>
<dbReference type="EMBL" id="SHKY01000001">
    <property type="protein sequence ID" value="RZU51764.1"/>
    <property type="molecule type" value="Genomic_DNA"/>
</dbReference>
<sequence length="173" mass="19436">MTRSDPSSRKVLPRVLRAAVDADRDTVLSWRNHPEVRRVSLTTHVITASEHAAWWRAATADPDRRVLVFSGDDGVPAGVVIFDLRETPATWSFYLDVAGLGGGALLPAWLRLEDEAVRYAFGELGLDRLGGETLAWNTPVLALHRRFGFREIRRYERQVDGTAQTVVWTERGK</sequence>
<dbReference type="InterPro" id="IPR000182">
    <property type="entry name" value="GNAT_dom"/>
</dbReference>
<dbReference type="Gene3D" id="3.40.630.30">
    <property type="match status" value="1"/>
</dbReference>
<dbReference type="Pfam" id="PF13302">
    <property type="entry name" value="Acetyltransf_3"/>
    <property type="match status" value="1"/>
</dbReference>
<dbReference type="AlphaFoldDB" id="A0A4Q7ZMB6"/>
<keyword evidence="3" id="KW-1185">Reference proteome</keyword>
<accession>A0A4Q7ZMB6</accession>